<comment type="function">
    <text evidence="4">Functions in the N-end rule pathway of protein degradation where it conjugates Leu from its aminoacyl-tRNA to the N-termini of proteins containing an N-terminal aspartate or glutamate.</text>
</comment>
<dbReference type="Pfam" id="PF04376">
    <property type="entry name" value="ATE_N"/>
    <property type="match status" value="1"/>
</dbReference>
<dbReference type="InterPro" id="IPR030700">
    <property type="entry name" value="N-end_Aminoacyl_Trfase"/>
</dbReference>
<feature type="domain" description="N-end rule aminoacyl transferase C-terminal" evidence="6">
    <location>
        <begin position="106"/>
        <end position="225"/>
    </location>
</feature>
<comment type="catalytic activity">
    <reaction evidence="4">
        <text>N-terminal L-aspartyl-[protein] + L-leucyl-tRNA(Leu) = N-terminal L-leucyl-L-aspartyl-[protein] + tRNA(Leu) + H(+)</text>
        <dbReference type="Rhea" id="RHEA:50420"/>
        <dbReference type="Rhea" id="RHEA-COMP:9613"/>
        <dbReference type="Rhea" id="RHEA-COMP:9622"/>
        <dbReference type="Rhea" id="RHEA-COMP:12669"/>
        <dbReference type="Rhea" id="RHEA-COMP:12674"/>
        <dbReference type="ChEBI" id="CHEBI:15378"/>
        <dbReference type="ChEBI" id="CHEBI:64720"/>
        <dbReference type="ChEBI" id="CHEBI:78442"/>
        <dbReference type="ChEBI" id="CHEBI:78494"/>
        <dbReference type="ChEBI" id="CHEBI:133042"/>
        <dbReference type="EC" id="2.3.2.29"/>
    </reaction>
</comment>
<name>A0A0B8PGS0_9VIBR</name>
<dbReference type="GO" id="GO:0071596">
    <property type="term" value="P:ubiquitin-dependent protein catabolic process via the N-end rule pathway"/>
    <property type="evidence" value="ECO:0007669"/>
    <property type="project" value="InterPro"/>
</dbReference>
<dbReference type="PIRSF" id="PIRSF037208">
    <property type="entry name" value="ATE_pro_prd"/>
    <property type="match status" value="1"/>
</dbReference>
<reference evidence="7 8" key="1">
    <citation type="submission" date="2015-01" db="EMBL/GenBank/DDBJ databases">
        <title>Vibrio sp. C5 JCM 19232 whole genome shotgun sequence.</title>
        <authorList>
            <person name="Sawabe T."/>
            <person name="Meirelles P."/>
            <person name="Feng G."/>
            <person name="Sayaka M."/>
            <person name="Hattori M."/>
            <person name="Ohkuma M."/>
        </authorList>
    </citation>
    <scope>NUCLEOTIDE SEQUENCE [LARGE SCALE GENOMIC DNA]</scope>
    <source>
        <strain evidence="7 8">JCM19232</strain>
    </source>
</reference>
<evidence type="ECO:0000256" key="4">
    <source>
        <dbReference type="HAMAP-Rule" id="MF_00689"/>
    </source>
</evidence>
<dbReference type="AlphaFoldDB" id="A0A0B8PGS0"/>
<dbReference type="NCBIfam" id="NF002345">
    <property type="entry name" value="PRK01305.2-2"/>
    <property type="match status" value="1"/>
</dbReference>
<dbReference type="HAMAP" id="MF_00689">
    <property type="entry name" value="Bpt"/>
    <property type="match status" value="1"/>
</dbReference>
<evidence type="ECO:0000313" key="8">
    <source>
        <dbReference type="Proteomes" id="UP000031670"/>
    </source>
</evidence>
<evidence type="ECO:0000259" key="5">
    <source>
        <dbReference type="Pfam" id="PF04376"/>
    </source>
</evidence>
<dbReference type="GO" id="GO:0004057">
    <property type="term" value="F:arginyl-tRNA--protein transferase activity"/>
    <property type="evidence" value="ECO:0007669"/>
    <property type="project" value="InterPro"/>
</dbReference>
<dbReference type="EC" id="2.3.2.29" evidence="4"/>
<reference evidence="7 8" key="2">
    <citation type="submission" date="2015-01" db="EMBL/GenBank/DDBJ databases">
        <authorList>
            <consortium name="NBRP consortium"/>
            <person name="Sawabe T."/>
            <person name="Meirelles P."/>
            <person name="Feng G."/>
            <person name="Sayaka M."/>
            <person name="Hattori M."/>
            <person name="Ohkuma M."/>
        </authorList>
    </citation>
    <scope>NUCLEOTIDE SEQUENCE [LARGE SCALE GENOMIC DNA]</scope>
    <source>
        <strain evidence="7 8">JCM19232</strain>
    </source>
</reference>
<keyword evidence="3 4" id="KW-0012">Acyltransferase</keyword>
<dbReference type="PANTHER" id="PTHR21367">
    <property type="entry name" value="ARGININE-TRNA-PROTEIN TRANSFERASE 1"/>
    <property type="match status" value="1"/>
</dbReference>
<dbReference type="EMBL" id="BBSA01000005">
    <property type="protein sequence ID" value="GAM62308.1"/>
    <property type="molecule type" value="Genomic_DNA"/>
</dbReference>
<comment type="similarity">
    <text evidence="4">Belongs to the R-transferase family. Bpt subfamily.</text>
</comment>
<evidence type="ECO:0000259" key="6">
    <source>
        <dbReference type="Pfam" id="PF04377"/>
    </source>
</evidence>
<dbReference type="GO" id="GO:0005737">
    <property type="term" value="C:cytoplasm"/>
    <property type="evidence" value="ECO:0007669"/>
    <property type="project" value="UniProtKB-SubCell"/>
</dbReference>
<dbReference type="Proteomes" id="UP000031670">
    <property type="component" value="Unassembled WGS sequence"/>
</dbReference>
<gene>
    <name evidence="4" type="primary">bpt</name>
    <name evidence="7" type="ORF">JCM19232_5272</name>
</gene>
<evidence type="ECO:0000313" key="7">
    <source>
        <dbReference type="EMBL" id="GAM62308.1"/>
    </source>
</evidence>
<evidence type="ECO:0000256" key="3">
    <source>
        <dbReference type="ARBA" id="ARBA00023315"/>
    </source>
</evidence>
<dbReference type="NCBIfam" id="NF002342">
    <property type="entry name" value="PRK01305.1-3"/>
    <property type="match status" value="1"/>
</dbReference>
<comment type="subcellular location">
    <subcellularLocation>
        <location evidence="4">Cytoplasm</location>
    </subcellularLocation>
</comment>
<dbReference type="PANTHER" id="PTHR21367:SF1">
    <property type="entry name" value="ARGINYL-TRNA--PROTEIN TRANSFERASE 1"/>
    <property type="match status" value="1"/>
</dbReference>
<dbReference type="GO" id="GO:0008914">
    <property type="term" value="F:leucyl-tRNA--protein transferase activity"/>
    <property type="evidence" value="ECO:0007669"/>
    <property type="project" value="UniProtKB-UniRule"/>
</dbReference>
<comment type="catalytic activity">
    <reaction evidence="4">
        <text>N-terminal L-glutamyl-[protein] + L-leucyl-tRNA(Leu) = N-terminal L-leucyl-L-glutamyl-[protein] + tRNA(Leu) + H(+)</text>
        <dbReference type="Rhea" id="RHEA:50412"/>
        <dbReference type="Rhea" id="RHEA-COMP:9613"/>
        <dbReference type="Rhea" id="RHEA-COMP:9622"/>
        <dbReference type="Rhea" id="RHEA-COMP:12664"/>
        <dbReference type="Rhea" id="RHEA-COMP:12668"/>
        <dbReference type="ChEBI" id="CHEBI:15378"/>
        <dbReference type="ChEBI" id="CHEBI:64721"/>
        <dbReference type="ChEBI" id="CHEBI:78442"/>
        <dbReference type="ChEBI" id="CHEBI:78494"/>
        <dbReference type="ChEBI" id="CHEBI:133041"/>
        <dbReference type="EC" id="2.3.2.29"/>
    </reaction>
</comment>
<dbReference type="SUPFAM" id="SSF55729">
    <property type="entry name" value="Acyl-CoA N-acyltransferases (Nat)"/>
    <property type="match status" value="1"/>
</dbReference>
<dbReference type="Pfam" id="PF04377">
    <property type="entry name" value="ATE_C"/>
    <property type="match status" value="1"/>
</dbReference>
<feature type="domain" description="N-end aminoacyl transferase N-terminal" evidence="5">
    <location>
        <begin position="16"/>
        <end position="86"/>
    </location>
</feature>
<dbReference type="NCBIfam" id="NF002346">
    <property type="entry name" value="PRK01305.2-3"/>
    <property type="match status" value="1"/>
</dbReference>
<evidence type="ECO:0000256" key="1">
    <source>
        <dbReference type="ARBA" id="ARBA00022490"/>
    </source>
</evidence>
<evidence type="ECO:0000256" key="2">
    <source>
        <dbReference type="ARBA" id="ARBA00022679"/>
    </source>
</evidence>
<dbReference type="InterPro" id="IPR007471">
    <property type="entry name" value="N-end_Aminoacyl_Trfase_N"/>
</dbReference>
<keyword evidence="1 4" id="KW-0963">Cytoplasm</keyword>
<keyword evidence="2 4" id="KW-0808">Transferase</keyword>
<dbReference type="InterPro" id="IPR016181">
    <property type="entry name" value="Acyl_CoA_acyltransferase"/>
</dbReference>
<dbReference type="InterPro" id="IPR017138">
    <property type="entry name" value="Asp_Glu_LeuTrfase"/>
</dbReference>
<organism evidence="7 8">
    <name type="scientific">Vibrio ishigakensis</name>
    <dbReference type="NCBI Taxonomy" id="1481914"/>
    <lineage>
        <taxon>Bacteria</taxon>
        <taxon>Pseudomonadati</taxon>
        <taxon>Pseudomonadota</taxon>
        <taxon>Gammaproteobacteria</taxon>
        <taxon>Vibrionales</taxon>
        <taxon>Vibrionaceae</taxon>
        <taxon>Vibrio</taxon>
    </lineage>
</organism>
<protein>
    <recommendedName>
        <fullName evidence="4">Aspartate/glutamate leucyltransferase</fullName>
        <ecNumber evidence="4">2.3.2.29</ecNumber>
    </recommendedName>
</protein>
<comment type="caution">
    <text evidence="7">The sequence shown here is derived from an EMBL/GenBank/DDBJ whole genome shotgun (WGS) entry which is preliminary data.</text>
</comment>
<sequence length="232" mass="27411">MHPEIQQIRVGFTQNHPCSYLKDQQERVAIALDPELQNARGYELLMANGFRRSGDTIYRPHCESCNKCVAIRVDVERFKPSKSQKRLLNKGKDLVWEVKREIDQDWFDIYSRYITERHQNGSMYPPNHDDFAKFIQSTQIPTSYLHVYEQGRLISVAVTDQVENANSAFYTFFDPELPFSMGTLSVLYQIEFTRLQGKKWLYLGYQIDECPAMNYKVRFDSHQRLVNHRWQG</sequence>
<dbReference type="InterPro" id="IPR007472">
    <property type="entry name" value="N-end_Aminoacyl_Trfase_C"/>
</dbReference>
<proteinExistence type="inferred from homology"/>
<accession>A0A0B8PGS0</accession>